<dbReference type="AlphaFoldDB" id="A0A433Q100"/>
<dbReference type="InterPro" id="IPR035927">
    <property type="entry name" value="DUSP-like_sf"/>
</dbReference>
<gene>
    <name evidence="4" type="ORF">BC938DRAFT_475050</name>
</gene>
<dbReference type="PROSITE" id="PS50271">
    <property type="entry name" value="ZF_UBP"/>
    <property type="match status" value="1"/>
</dbReference>
<protein>
    <submittedName>
        <fullName evidence="4">Uncharacterized protein</fullName>
    </submittedName>
</protein>
<feature type="domain" description="UBP-type" evidence="2">
    <location>
        <begin position="1"/>
        <end position="59"/>
    </location>
</feature>
<evidence type="ECO:0000313" key="4">
    <source>
        <dbReference type="EMBL" id="RUS23493.1"/>
    </source>
</evidence>
<dbReference type="EMBL" id="RBNJ01019631">
    <property type="protein sequence ID" value="RUS23493.1"/>
    <property type="molecule type" value="Genomic_DNA"/>
</dbReference>
<dbReference type="InterPro" id="IPR006615">
    <property type="entry name" value="Pept_C19_DUSP"/>
</dbReference>
<dbReference type="PROSITE" id="PS51283">
    <property type="entry name" value="DUSP"/>
    <property type="match status" value="1"/>
</dbReference>
<proteinExistence type="predicted"/>
<dbReference type="SUPFAM" id="SSF57850">
    <property type="entry name" value="RING/U-box"/>
    <property type="match status" value="1"/>
</dbReference>
<sequence>MSCGRLRLRHALNHHLQHRHNLTLKIRTLEIYCYACQKWLGTSSSHSAERAKVQSLTQLFSTSITSPEHLMEVHLNSRRQHERDFSTVNWNKAVNEDHCKLVSSSWIFRWSDFLLGNTLPPGPIDNRSLLLEDGSVNTHIVCGVEFHIVGKEEWESIRDIYSVVGRALSEDDIRGDAYVFVRKSIADMRSIMVSNP</sequence>
<name>A0A433Q100_9FUNG</name>
<dbReference type="InterPro" id="IPR001607">
    <property type="entry name" value="Znf_UBP"/>
</dbReference>
<keyword evidence="5" id="KW-1185">Reference proteome</keyword>
<dbReference type="Gene3D" id="3.30.2230.10">
    <property type="entry name" value="DUSP-like"/>
    <property type="match status" value="1"/>
</dbReference>
<dbReference type="GO" id="GO:0008270">
    <property type="term" value="F:zinc ion binding"/>
    <property type="evidence" value="ECO:0007669"/>
    <property type="project" value="UniProtKB-KW"/>
</dbReference>
<dbReference type="Proteomes" id="UP000274822">
    <property type="component" value="Unassembled WGS sequence"/>
</dbReference>
<evidence type="ECO:0000259" key="3">
    <source>
        <dbReference type="PROSITE" id="PS51283"/>
    </source>
</evidence>
<comment type="caution">
    <text evidence="4">The sequence shown here is derived from an EMBL/GenBank/DDBJ whole genome shotgun (WGS) entry which is preliminary data.</text>
</comment>
<evidence type="ECO:0000256" key="1">
    <source>
        <dbReference type="PROSITE-ProRule" id="PRU00502"/>
    </source>
</evidence>
<dbReference type="GO" id="GO:0004843">
    <property type="term" value="F:cysteine-type deubiquitinase activity"/>
    <property type="evidence" value="ECO:0007669"/>
    <property type="project" value="InterPro"/>
</dbReference>
<dbReference type="Pfam" id="PF06337">
    <property type="entry name" value="DUSP"/>
    <property type="match status" value="1"/>
</dbReference>
<keyword evidence="1" id="KW-0863">Zinc-finger</keyword>
<dbReference type="Pfam" id="PF02148">
    <property type="entry name" value="zf-UBP"/>
    <property type="match status" value="1"/>
</dbReference>
<evidence type="ECO:0000313" key="5">
    <source>
        <dbReference type="Proteomes" id="UP000274822"/>
    </source>
</evidence>
<evidence type="ECO:0000259" key="2">
    <source>
        <dbReference type="PROSITE" id="PS50271"/>
    </source>
</evidence>
<organism evidence="4 5">
    <name type="scientific">Jimgerdemannia flammicorona</name>
    <dbReference type="NCBI Taxonomy" id="994334"/>
    <lineage>
        <taxon>Eukaryota</taxon>
        <taxon>Fungi</taxon>
        <taxon>Fungi incertae sedis</taxon>
        <taxon>Mucoromycota</taxon>
        <taxon>Mucoromycotina</taxon>
        <taxon>Endogonomycetes</taxon>
        <taxon>Endogonales</taxon>
        <taxon>Endogonaceae</taxon>
        <taxon>Jimgerdemannia</taxon>
    </lineage>
</organism>
<accession>A0A433Q100</accession>
<keyword evidence="1" id="KW-0479">Metal-binding</keyword>
<dbReference type="SUPFAM" id="SSF143791">
    <property type="entry name" value="DUSP-like"/>
    <property type="match status" value="1"/>
</dbReference>
<reference evidence="4 5" key="1">
    <citation type="journal article" date="2018" name="New Phytol.">
        <title>Phylogenomics of Endogonaceae and evolution of mycorrhizas within Mucoromycota.</title>
        <authorList>
            <person name="Chang Y."/>
            <person name="Desiro A."/>
            <person name="Na H."/>
            <person name="Sandor L."/>
            <person name="Lipzen A."/>
            <person name="Clum A."/>
            <person name="Barry K."/>
            <person name="Grigoriev I.V."/>
            <person name="Martin F.M."/>
            <person name="Stajich J.E."/>
            <person name="Smith M.E."/>
            <person name="Bonito G."/>
            <person name="Spatafora J.W."/>
        </authorList>
    </citation>
    <scope>NUCLEOTIDE SEQUENCE [LARGE SCALE GENOMIC DNA]</scope>
    <source>
        <strain evidence="4 5">AD002</strain>
    </source>
</reference>
<dbReference type="InterPro" id="IPR013083">
    <property type="entry name" value="Znf_RING/FYVE/PHD"/>
</dbReference>
<dbReference type="Gene3D" id="3.30.40.10">
    <property type="entry name" value="Zinc/RING finger domain, C3HC4 (zinc finger)"/>
    <property type="match status" value="1"/>
</dbReference>
<keyword evidence="1" id="KW-0862">Zinc</keyword>
<feature type="domain" description="DUSP" evidence="3">
    <location>
        <begin position="73"/>
        <end position="173"/>
    </location>
</feature>